<dbReference type="InterPro" id="IPR019734">
    <property type="entry name" value="TPR_rpt"/>
</dbReference>
<evidence type="ECO:0000313" key="2">
    <source>
        <dbReference type="Proteomes" id="UP000185062"/>
    </source>
</evidence>
<dbReference type="STRING" id="44575.SAMN05216419_10179"/>
<dbReference type="PANTHER" id="PTHR12558">
    <property type="entry name" value="CELL DIVISION CYCLE 16,23,27"/>
    <property type="match status" value="1"/>
</dbReference>
<keyword evidence="2" id="KW-1185">Reference proteome</keyword>
<dbReference type="SMART" id="SM00028">
    <property type="entry name" value="TPR"/>
    <property type="match status" value="7"/>
</dbReference>
<dbReference type="AlphaFoldDB" id="A0A1N6F9I2"/>
<dbReference type="PANTHER" id="PTHR12558:SF13">
    <property type="entry name" value="CELL DIVISION CYCLE PROTEIN 27 HOMOLOG"/>
    <property type="match status" value="1"/>
</dbReference>
<accession>A0A1N6F9I2</accession>
<dbReference type="Gene3D" id="1.25.40.10">
    <property type="entry name" value="Tetratricopeptide repeat domain"/>
    <property type="match status" value="3"/>
</dbReference>
<dbReference type="eggNOG" id="COG0457">
    <property type="taxonomic scope" value="Bacteria"/>
</dbReference>
<dbReference type="Proteomes" id="UP000185062">
    <property type="component" value="Unassembled WGS sequence"/>
</dbReference>
<protein>
    <submittedName>
        <fullName evidence="1">Tetratricopeptide repeat-containing protein</fullName>
    </submittedName>
</protein>
<sequence length="573" mass="64859">MNFKILGVLLSFGLAACAQNPIKIESEKTVKSAEQAEVDQFNLPKQELTASILFDLLLGETALQRNDLETAIRSYLKLVKMTRDPRIAQRASEIALHARHPFAAEAAVSMWVELDPDSVDARQTAAALLVNLGELDKARPHLEKLLAAEKDSVDNAFMQLNTLLSRNVNKTATLRLLQELSQLYPDLPEAHFSVSQAAWFAHQYELALEEMKRALALRPDWEMAAIYQGRILQRIPNGDTTEFYGDYLNEYPKANDVRIAYIRVLVSIGNLDKAREQLQQLLLENPDSADIALAVGLLSMELRDFDVTETSFKKALDLGYEDANSVRFHLAQIYEETRRIDAAMELYQRVTSGERHLPAQVRYAALLAQQGHLNEAREYLQQVPAADDQQKAHLILAEAQLLRESGAYQEVFDLLDNSLKRLVDYPELLYDRALAADKIGRFEILEEDLRKLIQLKPDNAHAYNALGYSLAERGNRLPEALVLIKKAVELSPEDPYIMDSLGWIYYRMGNIVDGLNYLNLAFAARPDPEIAAHLGEVLWVQGARDDAERIWRTALEDNPNNEALLDTMKRLMH</sequence>
<dbReference type="RefSeq" id="WP_028461549.1">
    <property type="nucleotide sequence ID" value="NZ_FSRO01000001.1"/>
</dbReference>
<dbReference type="Pfam" id="PF14559">
    <property type="entry name" value="TPR_19"/>
    <property type="match status" value="1"/>
</dbReference>
<gene>
    <name evidence="1" type="ORF">SAMN02743940_0158</name>
</gene>
<dbReference type="InterPro" id="IPR011990">
    <property type="entry name" value="TPR-like_helical_dom_sf"/>
</dbReference>
<name>A0A1N6F9I2_9PROT</name>
<dbReference type="SUPFAM" id="SSF48452">
    <property type="entry name" value="TPR-like"/>
    <property type="match status" value="3"/>
</dbReference>
<organism evidence="1 2">
    <name type="scientific">Nitrosomonas cryotolerans ATCC 49181</name>
    <dbReference type="NCBI Taxonomy" id="1131553"/>
    <lineage>
        <taxon>Bacteria</taxon>
        <taxon>Pseudomonadati</taxon>
        <taxon>Pseudomonadota</taxon>
        <taxon>Betaproteobacteria</taxon>
        <taxon>Nitrosomonadales</taxon>
        <taxon>Nitrosomonadaceae</taxon>
        <taxon>Nitrosomonas</taxon>
    </lineage>
</organism>
<reference evidence="1 2" key="1">
    <citation type="submission" date="2016-12" db="EMBL/GenBank/DDBJ databases">
        <authorList>
            <person name="Song W.-J."/>
            <person name="Kurnit D.M."/>
        </authorList>
    </citation>
    <scope>NUCLEOTIDE SEQUENCE [LARGE SCALE GENOMIC DNA]</scope>
    <source>
        <strain evidence="1 2">ATCC 49181</strain>
    </source>
</reference>
<evidence type="ECO:0000313" key="1">
    <source>
        <dbReference type="EMBL" id="SIN91945.1"/>
    </source>
</evidence>
<dbReference type="PROSITE" id="PS51257">
    <property type="entry name" value="PROKAR_LIPOPROTEIN"/>
    <property type="match status" value="1"/>
</dbReference>
<proteinExistence type="predicted"/>
<dbReference type="EMBL" id="FSRO01000001">
    <property type="protein sequence ID" value="SIN91945.1"/>
    <property type="molecule type" value="Genomic_DNA"/>
</dbReference>
<dbReference type="Pfam" id="PF13432">
    <property type="entry name" value="TPR_16"/>
    <property type="match status" value="2"/>
</dbReference>